<keyword evidence="2" id="KW-1185">Reference proteome</keyword>
<dbReference type="AlphaFoldDB" id="A0A1J1JC46"/>
<gene>
    <name evidence="1" type="ORF">CLUMA_CG021654</name>
</gene>
<dbReference type="Proteomes" id="UP000183832">
    <property type="component" value="Unassembled WGS sequence"/>
</dbReference>
<sequence length="63" mass="7524">MKAFLGIELTIETCSLQRYEQLSVCCNHARENVWRQEKTLRNDVMLAHIFAEYQMLMSFKKIL</sequence>
<organism evidence="1 2">
    <name type="scientific">Clunio marinus</name>
    <dbReference type="NCBI Taxonomy" id="568069"/>
    <lineage>
        <taxon>Eukaryota</taxon>
        <taxon>Metazoa</taxon>
        <taxon>Ecdysozoa</taxon>
        <taxon>Arthropoda</taxon>
        <taxon>Hexapoda</taxon>
        <taxon>Insecta</taxon>
        <taxon>Pterygota</taxon>
        <taxon>Neoptera</taxon>
        <taxon>Endopterygota</taxon>
        <taxon>Diptera</taxon>
        <taxon>Nematocera</taxon>
        <taxon>Chironomoidea</taxon>
        <taxon>Chironomidae</taxon>
        <taxon>Clunio</taxon>
    </lineage>
</organism>
<proteinExistence type="predicted"/>
<accession>A0A1J1JC46</accession>
<dbReference type="EMBL" id="CVRI01000075">
    <property type="protein sequence ID" value="CRL08665.1"/>
    <property type="molecule type" value="Genomic_DNA"/>
</dbReference>
<evidence type="ECO:0000313" key="1">
    <source>
        <dbReference type="EMBL" id="CRL08665.1"/>
    </source>
</evidence>
<reference evidence="1 2" key="1">
    <citation type="submission" date="2015-04" db="EMBL/GenBank/DDBJ databases">
        <authorList>
            <person name="Syromyatnikov M.Y."/>
            <person name="Popov V.N."/>
        </authorList>
    </citation>
    <scope>NUCLEOTIDE SEQUENCE [LARGE SCALE GENOMIC DNA]</scope>
</reference>
<name>A0A1J1JC46_9DIPT</name>
<evidence type="ECO:0000313" key="2">
    <source>
        <dbReference type="Proteomes" id="UP000183832"/>
    </source>
</evidence>
<protein>
    <submittedName>
        <fullName evidence="1">CLUMA_CG021654, isoform A</fullName>
    </submittedName>
</protein>